<dbReference type="GO" id="GO:0016757">
    <property type="term" value="F:glycosyltransferase activity"/>
    <property type="evidence" value="ECO:0007669"/>
    <property type="project" value="UniProtKB-KW"/>
</dbReference>
<accession>A0A1Y3PL35</accession>
<dbReference type="PANTHER" id="PTHR34106:SF4">
    <property type="entry name" value="BLL5143 PROTEIN"/>
    <property type="match status" value="1"/>
</dbReference>
<evidence type="ECO:0000256" key="3">
    <source>
        <dbReference type="ARBA" id="ARBA00024356"/>
    </source>
</evidence>
<dbReference type="CDD" id="cd18613">
    <property type="entry name" value="GH130"/>
    <property type="match status" value="1"/>
</dbReference>
<comment type="similarity">
    <text evidence="3">Belongs to the glycosyl hydrolase 130 family.</text>
</comment>
<dbReference type="AlphaFoldDB" id="A0A1Y3PL35"/>
<dbReference type="InterPro" id="IPR023296">
    <property type="entry name" value="Glyco_hydro_beta-prop_sf"/>
</dbReference>
<dbReference type="Pfam" id="PF04041">
    <property type="entry name" value="Glyco_hydro_130"/>
    <property type="match status" value="1"/>
</dbReference>
<evidence type="ECO:0000313" key="5">
    <source>
        <dbReference type="Proteomes" id="UP000196475"/>
    </source>
</evidence>
<dbReference type="Proteomes" id="UP000196475">
    <property type="component" value="Unassembled WGS sequence"/>
</dbReference>
<dbReference type="Gene3D" id="2.115.10.20">
    <property type="entry name" value="Glycosyl hydrolase domain, family 43"/>
    <property type="match status" value="1"/>
</dbReference>
<proteinExistence type="inferred from homology"/>
<gene>
    <name evidence="4" type="ORF">BAA01_13615</name>
</gene>
<sequence>MTLKQEALMARRRTEIRNPDCTRIIAKFFLPGDEHRVRGIIQRVLALSEDEVQAMLDQVMKEFSHRHRRFRHILEKHFHAVTSLVPVPDTLSEARKLLLGAYFTNEYSVQCAGLFNPSIVPHPDQSGMKADSLRFIMSFRSIGEGHISSLEFRSGILDEDSEIIHESISPFLEMPDVVFPQDVDRSLLIARLSEEGLSQSVQEQLQKKLPKRCRKDELVQLAKSLSLPEEEKNGLSEKLVKVADWFLQNNYEIRFDPETQLSERVIYPISPNECKGLEDARFVYFQEDDDSVTYYATYTGYNGYTIQPKLLETKDFVTFKVTTMAGPAVTNKTMALFPRRIGGKYAMLSRQDGESMHIMFSDNLYVWQESEVIRTPSSPWELIQIGTGSPPIETEEGWLVVNHGVGPMRKYCIGVELLDLEDPRRVIRHLEEPILSPNEKEREGYVPNVVYTCGALIHGGELIIPYAMSDWASGIASIPVKPLLDQLVEPR</sequence>
<dbReference type="InterPro" id="IPR007184">
    <property type="entry name" value="Mannoside_phosphorylase"/>
</dbReference>
<organism evidence="4 5">
    <name type="scientific">Bacillus thermozeamaize</name>
    <dbReference type="NCBI Taxonomy" id="230954"/>
    <lineage>
        <taxon>Bacteria</taxon>
        <taxon>Bacillati</taxon>
        <taxon>Bacillota</taxon>
        <taxon>Bacilli</taxon>
        <taxon>Bacillales</taxon>
        <taxon>Bacillaceae</taxon>
        <taxon>Bacillus</taxon>
    </lineage>
</organism>
<protein>
    <submittedName>
        <fullName evidence="4">Glycosidase</fullName>
    </submittedName>
</protein>
<evidence type="ECO:0000256" key="2">
    <source>
        <dbReference type="ARBA" id="ARBA00022679"/>
    </source>
</evidence>
<comment type="caution">
    <text evidence="4">The sequence shown here is derived from an EMBL/GenBank/DDBJ whole genome shotgun (WGS) entry which is preliminary data.</text>
</comment>
<reference evidence="5" key="1">
    <citation type="submission" date="2016-06" db="EMBL/GenBank/DDBJ databases">
        <authorList>
            <person name="Nascimento L."/>
            <person name="Pereira R.V."/>
            <person name="Martins L.F."/>
            <person name="Quaggio R.B."/>
            <person name="Silva A.M."/>
            <person name="Setubal J.C."/>
        </authorList>
    </citation>
    <scope>NUCLEOTIDE SEQUENCE [LARGE SCALE GENOMIC DNA]</scope>
</reference>
<evidence type="ECO:0000313" key="4">
    <source>
        <dbReference type="EMBL" id="OUM88053.1"/>
    </source>
</evidence>
<keyword evidence="4" id="KW-0326">Glycosidase</keyword>
<dbReference type="PANTHER" id="PTHR34106">
    <property type="entry name" value="GLYCOSIDASE"/>
    <property type="match status" value="1"/>
</dbReference>
<evidence type="ECO:0000256" key="1">
    <source>
        <dbReference type="ARBA" id="ARBA00022676"/>
    </source>
</evidence>
<keyword evidence="2" id="KW-0808">Transferase</keyword>
<dbReference type="EMBL" id="LZRT01000066">
    <property type="protein sequence ID" value="OUM88053.1"/>
    <property type="molecule type" value="Genomic_DNA"/>
</dbReference>
<keyword evidence="4" id="KW-0378">Hydrolase</keyword>
<dbReference type="SUPFAM" id="SSF75005">
    <property type="entry name" value="Arabinanase/levansucrase/invertase"/>
    <property type="match status" value="1"/>
</dbReference>
<dbReference type="GO" id="GO:0016798">
    <property type="term" value="F:hydrolase activity, acting on glycosyl bonds"/>
    <property type="evidence" value="ECO:0007669"/>
    <property type="project" value="UniProtKB-KW"/>
</dbReference>
<name>A0A1Y3PL35_9BACI</name>
<keyword evidence="1" id="KW-0328">Glycosyltransferase</keyword>